<dbReference type="Gene3D" id="3.20.20.80">
    <property type="entry name" value="Glycosidases"/>
    <property type="match status" value="1"/>
</dbReference>
<dbReference type="InterPro" id="IPR017853">
    <property type="entry name" value="GH"/>
</dbReference>
<dbReference type="InterPro" id="IPR008979">
    <property type="entry name" value="Galactose-bd-like_sf"/>
</dbReference>
<protein>
    <recommendedName>
        <fullName evidence="1">Glycoside hydrolase family 2 catalytic domain-containing protein</fullName>
    </recommendedName>
</protein>
<dbReference type="Gene3D" id="2.60.120.260">
    <property type="entry name" value="Galactose-binding domain-like"/>
    <property type="match status" value="1"/>
</dbReference>
<dbReference type="EMBL" id="CAXAMN010022585">
    <property type="protein sequence ID" value="CAK9071055.1"/>
    <property type="molecule type" value="Genomic_DNA"/>
</dbReference>
<dbReference type="PANTHER" id="PTHR42732">
    <property type="entry name" value="BETA-GALACTOSIDASE"/>
    <property type="match status" value="1"/>
</dbReference>
<organism evidence="2 3">
    <name type="scientific">Durusdinium trenchii</name>
    <dbReference type="NCBI Taxonomy" id="1381693"/>
    <lineage>
        <taxon>Eukaryota</taxon>
        <taxon>Sar</taxon>
        <taxon>Alveolata</taxon>
        <taxon>Dinophyceae</taxon>
        <taxon>Suessiales</taxon>
        <taxon>Symbiodiniaceae</taxon>
        <taxon>Durusdinium</taxon>
    </lineage>
</organism>
<dbReference type="SUPFAM" id="SSF51445">
    <property type="entry name" value="(Trans)glycosidases"/>
    <property type="match status" value="1"/>
</dbReference>
<dbReference type="SUPFAM" id="SSF49785">
    <property type="entry name" value="Galactose-binding domain-like"/>
    <property type="match status" value="1"/>
</dbReference>
<evidence type="ECO:0000259" key="1">
    <source>
        <dbReference type="Pfam" id="PF02836"/>
    </source>
</evidence>
<comment type="caution">
    <text evidence="2">The sequence shown here is derived from an EMBL/GenBank/DDBJ whole genome shotgun (WGS) entry which is preliminary data.</text>
</comment>
<name>A0ABP0P4V6_9DINO</name>
<dbReference type="Proteomes" id="UP001642484">
    <property type="component" value="Unassembled WGS sequence"/>
</dbReference>
<accession>A0ABP0P4V6</accession>
<keyword evidence="3" id="KW-1185">Reference proteome</keyword>
<feature type="domain" description="Glycoside hydrolase family 2 catalytic" evidence="1">
    <location>
        <begin position="536"/>
        <end position="780"/>
    </location>
</feature>
<reference evidence="2 3" key="1">
    <citation type="submission" date="2024-02" db="EMBL/GenBank/DDBJ databases">
        <authorList>
            <person name="Chen Y."/>
            <person name="Shah S."/>
            <person name="Dougan E. K."/>
            <person name="Thang M."/>
            <person name="Chan C."/>
        </authorList>
    </citation>
    <scope>NUCLEOTIDE SEQUENCE [LARGE SCALE GENOMIC DNA]</scope>
</reference>
<dbReference type="PRINTS" id="PR00132">
    <property type="entry name" value="GLHYDRLASE2"/>
</dbReference>
<proteinExistence type="predicted"/>
<dbReference type="Pfam" id="PF02836">
    <property type="entry name" value="Glyco_hydro_2_C"/>
    <property type="match status" value="1"/>
</dbReference>
<dbReference type="InterPro" id="IPR006103">
    <property type="entry name" value="Glyco_hydro_2_cat"/>
</dbReference>
<evidence type="ECO:0000313" key="2">
    <source>
        <dbReference type="EMBL" id="CAK9071055.1"/>
    </source>
</evidence>
<dbReference type="PANTHER" id="PTHR42732:SF1">
    <property type="entry name" value="BETA-MANNOSIDASE"/>
    <property type="match status" value="1"/>
</dbReference>
<dbReference type="InterPro" id="IPR051913">
    <property type="entry name" value="GH2_Domain-Containing"/>
</dbReference>
<sequence>MFLRQVLQMNPAYGSYLQSDQELVEIVQLYAKRLRARMVSSQGPLPPNSFYEPLCELSWRVTGHILHSVLILDDTAANNLPVPKEPLSQVKMLVQTNMELSKKLNTMRRDYLRELTSHRDKQRSLSYEKQLILHDLQENPVMFFEPLKFVLVRRSAANSLTRDAVMLSFLYSCHAVPLKRPCGTEDDVTKEFIKLVVEERAWIAASGWRDSLLDHSPAERPPYPHYPGRRVVTLEGPWDFAYLGDVPLAAGAFIREEEFQGTRLVPDAFNDREWLCPLQQCPQWPTHPCHRCCHALRTGSAEPSCDRALPQCCDPVGLGRRGVAAYRIYLEPEVSLLHFRGCGLRCAVLLDRTSVAEHEGSYSPFWVDLAGLPWPSGPRAPRELLVLADSRFGTLQRLHFDWLQPGGILRPVEAHRLEESSVRIRHLAVEPKSVTHVLVSLDILGCESGGTLLARLHFSGLETPRERRLDCLGATSTPTAPSARVAQSAAWLETLGPGAGVWTSERPELQMLMVQLMLDGRQVDAITVRFGLRWLEAKEQQLWLNGAPLQLRGVNRHESWVWGGLHRPWAELQEDIQLLLELNANFVRGAHYSQDQRFLDLCDENGILVWEETSAWQPSSEDLADPVFMALQAQALRETIEASANHPSVIIFGFLNEADASEPTVARPAFARLAQLARQMGQGRLVAWASRHKIRDVTLDLGDLIAFNDYPGWYDASVLEIPSVWESYADWARATHPGKPLLIAEAGAGGLAGWHGRPGEEDLWSEELQASIVGATLSAALAAGYIGVALWQFADVRVDGALYWSERPTAEEEEGLPEVLVNVSSGAEWMERVAVVYQSINNLFGQHRPLRPRELNNKGLLSLSRQHKKLAFYAAQDAFRPCVPLVPGQPLPPEQEQLFMARADREEGCPGCFLAVHTWNVADRPPDEPGVRVHGHQLDSRAGHWSLRRGLLRLAGHVDGRLSGVGGFLSVSGARDATSSSVAVREAALSLWRWEPVAAPNANGHGASERPFLLRVIAGPRCGAVLSLSGAVPRDEKSVYATVQLDPSLGTLFWLQPT</sequence>
<evidence type="ECO:0000313" key="3">
    <source>
        <dbReference type="Proteomes" id="UP001642484"/>
    </source>
</evidence>
<gene>
    <name evidence="2" type="ORF">CCMP2556_LOCUS34963</name>
</gene>
<dbReference type="InterPro" id="IPR006101">
    <property type="entry name" value="Glyco_hydro_2"/>
</dbReference>